<evidence type="ECO:0000256" key="1">
    <source>
        <dbReference type="SAM" id="Phobius"/>
    </source>
</evidence>
<dbReference type="EMBL" id="CP019323">
    <property type="protein sequence ID" value="APX72886.1"/>
    <property type="molecule type" value="Genomic_DNA"/>
</dbReference>
<gene>
    <name evidence="2" type="ORF">BTM29_10125</name>
</gene>
<keyword evidence="1" id="KW-0472">Membrane</keyword>
<organism evidence="2 3">
    <name type="scientific">Companilactobacillus allii</name>
    <dbReference type="NCBI Taxonomy" id="1847728"/>
    <lineage>
        <taxon>Bacteria</taxon>
        <taxon>Bacillati</taxon>
        <taxon>Bacillota</taxon>
        <taxon>Bacilli</taxon>
        <taxon>Lactobacillales</taxon>
        <taxon>Lactobacillaceae</taxon>
        <taxon>Companilactobacillus</taxon>
    </lineage>
</organism>
<evidence type="ECO:0000313" key="2">
    <source>
        <dbReference type="EMBL" id="APX72886.1"/>
    </source>
</evidence>
<dbReference type="OrthoDB" id="2301851at2"/>
<name>A0A1P8Q4U7_9LACO</name>
<dbReference type="KEGG" id="lalw:BTM29_10125"/>
<proteinExistence type="predicted"/>
<dbReference type="STRING" id="1847728.BTM29_10125"/>
<keyword evidence="1" id="KW-0812">Transmembrane</keyword>
<protein>
    <submittedName>
        <fullName evidence="2">Uncharacterized protein</fullName>
    </submittedName>
</protein>
<feature type="transmembrane region" description="Helical" evidence="1">
    <location>
        <begin position="6"/>
        <end position="32"/>
    </location>
</feature>
<keyword evidence="1" id="KW-1133">Transmembrane helix</keyword>
<reference evidence="3" key="1">
    <citation type="submission" date="2016-12" db="EMBL/GenBank/DDBJ databases">
        <authorList>
            <person name="Jung M.Y."/>
            <person name="Lee S.H."/>
        </authorList>
    </citation>
    <scope>NUCLEOTIDE SEQUENCE [LARGE SCALE GENOMIC DNA]</scope>
    <source>
        <strain evidence="3">WiKim39</strain>
    </source>
</reference>
<dbReference type="AlphaFoldDB" id="A0A1P8Q4U7"/>
<evidence type="ECO:0000313" key="3">
    <source>
        <dbReference type="Proteomes" id="UP000187499"/>
    </source>
</evidence>
<dbReference type="RefSeq" id="WP_076617056.1">
    <property type="nucleotide sequence ID" value="NZ_CP019323.1"/>
</dbReference>
<sequence>MIDLIAGYVMFGAGCFTFGYYSAAAGGFLNLFDVSDKFKRCCLKLNHWIIDNVFDLKEGK</sequence>
<accession>A0A1P8Q4U7</accession>
<keyword evidence="3" id="KW-1185">Reference proteome</keyword>
<dbReference type="Proteomes" id="UP000187499">
    <property type="component" value="Chromosome"/>
</dbReference>